<gene>
    <name evidence="5" type="ORF">HK439_13135</name>
</gene>
<sequence length="224" mass="25067">MATAKTRQKILKTFLDLLSQHPYDDVSLPLLAKTADVKLSALRECYSSKRALLEAFAEMIDAAVLDDRDEEMDDQPAHDRLFDVLMTRLDHLAPYKDAVRTLAEAVRRDPALALEFNSIAVRSQRWMLIAAGIDLTGIKGRIVTQGLAMAFGRVVETWLDETDEGLPKTMARLDEELNRGEAWMKRLDSAEKFARPFWEAGKRARSRRSGGEGAEEAAAESAES</sequence>
<name>A0A926P0R3_9HYPH</name>
<feature type="region of interest" description="Disordered" evidence="3">
    <location>
        <begin position="201"/>
        <end position="224"/>
    </location>
</feature>
<feature type="DNA-binding region" description="H-T-H motif" evidence="2">
    <location>
        <begin position="27"/>
        <end position="46"/>
    </location>
</feature>
<dbReference type="PROSITE" id="PS50977">
    <property type="entry name" value="HTH_TETR_2"/>
    <property type="match status" value="1"/>
</dbReference>
<dbReference type="Proteomes" id="UP000598467">
    <property type="component" value="Unassembled WGS sequence"/>
</dbReference>
<dbReference type="AlphaFoldDB" id="A0A926P0R3"/>
<accession>A0A926P0R3</accession>
<keyword evidence="1 2" id="KW-0238">DNA-binding</keyword>
<dbReference type="Gene3D" id="1.10.357.10">
    <property type="entry name" value="Tetracycline Repressor, domain 2"/>
    <property type="match status" value="1"/>
</dbReference>
<comment type="caution">
    <text evidence="5">The sequence shown here is derived from an EMBL/GenBank/DDBJ whole genome shotgun (WGS) entry which is preliminary data.</text>
</comment>
<dbReference type="GO" id="GO:0003677">
    <property type="term" value="F:DNA binding"/>
    <property type="evidence" value="ECO:0007669"/>
    <property type="project" value="UniProtKB-UniRule"/>
</dbReference>
<feature type="compositionally biased region" description="Acidic residues" evidence="3">
    <location>
        <begin position="213"/>
        <end position="224"/>
    </location>
</feature>
<dbReference type="SUPFAM" id="SSF46689">
    <property type="entry name" value="Homeodomain-like"/>
    <property type="match status" value="1"/>
</dbReference>
<evidence type="ECO:0000256" key="3">
    <source>
        <dbReference type="SAM" id="MobiDB-lite"/>
    </source>
</evidence>
<dbReference type="InterPro" id="IPR009057">
    <property type="entry name" value="Homeodomain-like_sf"/>
</dbReference>
<organism evidence="5 6">
    <name type="scientific">Roseibium aggregatum</name>
    <dbReference type="NCBI Taxonomy" id="187304"/>
    <lineage>
        <taxon>Bacteria</taxon>
        <taxon>Pseudomonadati</taxon>
        <taxon>Pseudomonadota</taxon>
        <taxon>Alphaproteobacteria</taxon>
        <taxon>Hyphomicrobiales</taxon>
        <taxon>Stappiaceae</taxon>
        <taxon>Roseibium</taxon>
    </lineage>
</organism>
<feature type="domain" description="HTH tetR-type" evidence="4">
    <location>
        <begin position="4"/>
        <end position="64"/>
    </location>
</feature>
<protein>
    <submittedName>
        <fullName evidence="5">TetR/AcrR family transcriptional regulator</fullName>
    </submittedName>
</protein>
<evidence type="ECO:0000313" key="5">
    <source>
        <dbReference type="EMBL" id="MBD1547205.1"/>
    </source>
</evidence>
<evidence type="ECO:0000256" key="1">
    <source>
        <dbReference type="ARBA" id="ARBA00023125"/>
    </source>
</evidence>
<evidence type="ECO:0000313" key="6">
    <source>
        <dbReference type="Proteomes" id="UP000598467"/>
    </source>
</evidence>
<evidence type="ECO:0000256" key="2">
    <source>
        <dbReference type="PROSITE-ProRule" id="PRU00335"/>
    </source>
</evidence>
<dbReference type="InterPro" id="IPR001647">
    <property type="entry name" value="HTH_TetR"/>
</dbReference>
<reference evidence="5" key="1">
    <citation type="submission" date="2020-05" db="EMBL/GenBank/DDBJ databases">
        <title>Identification of trans-AT polyketide cluster in two marine bacteria, producers of a novel glutaramide-containing polyketide sesbanimide D and analogs.</title>
        <authorList>
            <person name="Kacar D."/>
            <person name="Rodriguez P."/>
            <person name="Canedo L."/>
            <person name="Gonzalez E."/>
            <person name="Galan B."/>
            <person name="De La Calle F."/>
            <person name="Garcia J.L."/>
        </authorList>
    </citation>
    <scope>NUCLEOTIDE SEQUENCE</scope>
    <source>
        <strain evidence="5">PHM038</strain>
    </source>
</reference>
<dbReference type="RefSeq" id="WP_190291958.1">
    <property type="nucleotide sequence ID" value="NZ_JABFCZ010000013.1"/>
</dbReference>
<proteinExistence type="predicted"/>
<dbReference type="EMBL" id="JABFCZ010000013">
    <property type="protein sequence ID" value="MBD1547205.1"/>
    <property type="molecule type" value="Genomic_DNA"/>
</dbReference>
<evidence type="ECO:0000259" key="4">
    <source>
        <dbReference type="PROSITE" id="PS50977"/>
    </source>
</evidence>